<dbReference type="AlphaFoldDB" id="A0A927GX17"/>
<sequence length="298" mass="32111">MSGSVITSLGDCYGVKWDVLRLDQLHPLAPGNKWFKLRGALLEAERLGRNTLISFGGPWSNHLHALAAVGKGFDFNTVGFVRAGSNEPVTPCLADAKDWGMQLRFLSYSDYRRRHDAEFIADIQADFPDALIIPEGGASHLGVASCAEIASLIPEGGEVYDAVFIACGTGATLAGLVLGLAGRAPVIGVPVVKGASYLQRDIAAMLAEQGLGDSAAEKWSLDFRVSQLGFGRLNDELIEYIHHFEARTGLLLDPVYTAKLFFHVDNLCRAGEFAPGQRVLLVHTGGLQGRRGFPEVFS</sequence>
<dbReference type="InterPro" id="IPR036052">
    <property type="entry name" value="TrpB-like_PALP_sf"/>
</dbReference>
<organism evidence="7 8">
    <name type="scientific">Spongiibacter pelagi</name>
    <dbReference type="NCBI Taxonomy" id="2760804"/>
    <lineage>
        <taxon>Bacteria</taxon>
        <taxon>Pseudomonadati</taxon>
        <taxon>Pseudomonadota</taxon>
        <taxon>Gammaproteobacteria</taxon>
        <taxon>Cellvibrionales</taxon>
        <taxon>Spongiibacteraceae</taxon>
        <taxon>Spongiibacter</taxon>
    </lineage>
</organism>
<dbReference type="PANTHER" id="PTHR43780:SF2">
    <property type="entry name" value="1-AMINOCYCLOPROPANE-1-CARBOXYLATE DEAMINASE-RELATED"/>
    <property type="match status" value="1"/>
</dbReference>
<evidence type="ECO:0000259" key="6">
    <source>
        <dbReference type="Pfam" id="PF00291"/>
    </source>
</evidence>
<dbReference type="EMBL" id="JACXLD010000004">
    <property type="protein sequence ID" value="MBD2858979.1"/>
    <property type="molecule type" value="Genomic_DNA"/>
</dbReference>
<comment type="similarity">
    <text evidence="2">Belongs to the ACC deaminase/D-cysteine desulfhydrase family.</text>
</comment>
<evidence type="ECO:0000256" key="4">
    <source>
        <dbReference type="PIRSR" id="PIRSR006278-1"/>
    </source>
</evidence>
<accession>A0A927GX17</accession>
<evidence type="ECO:0000256" key="5">
    <source>
        <dbReference type="PIRSR" id="PIRSR006278-2"/>
    </source>
</evidence>
<comment type="caution">
    <text evidence="7">The sequence shown here is derived from an EMBL/GenBank/DDBJ whole genome shotgun (WGS) entry which is preliminary data.</text>
</comment>
<reference evidence="7" key="1">
    <citation type="submission" date="2020-09" db="EMBL/GenBank/DDBJ databases">
        <authorList>
            <person name="Yoon J.-W."/>
        </authorList>
    </citation>
    <scope>NUCLEOTIDE SEQUENCE</scope>
    <source>
        <strain evidence="7">KMU-158</strain>
    </source>
</reference>
<evidence type="ECO:0000256" key="3">
    <source>
        <dbReference type="ARBA" id="ARBA00022898"/>
    </source>
</evidence>
<feature type="active site" description="Nucleophile" evidence="4">
    <location>
        <position position="60"/>
    </location>
</feature>
<proteinExistence type="inferred from homology"/>
<evidence type="ECO:0000256" key="2">
    <source>
        <dbReference type="ARBA" id="ARBA00008639"/>
    </source>
</evidence>
<dbReference type="Proteomes" id="UP000610558">
    <property type="component" value="Unassembled WGS sequence"/>
</dbReference>
<evidence type="ECO:0000256" key="1">
    <source>
        <dbReference type="ARBA" id="ARBA00001933"/>
    </source>
</evidence>
<dbReference type="Gene3D" id="3.40.50.1100">
    <property type="match status" value="2"/>
</dbReference>
<gene>
    <name evidence="7" type="ORF">IB286_08135</name>
</gene>
<evidence type="ECO:0000313" key="7">
    <source>
        <dbReference type="EMBL" id="MBD2858979.1"/>
    </source>
</evidence>
<evidence type="ECO:0000313" key="8">
    <source>
        <dbReference type="Proteomes" id="UP000610558"/>
    </source>
</evidence>
<feature type="domain" description="Tryptophan synthase beta chain-like PALP" evidence="6">
    <location>
        <begin position="13"/>
        <end position="285"/>
    </location>
</feature>
<name>A0A927GX17_9GAMM</name>
<dbReference type="InterPro" id="IPR027278">
    <property type="entry name" value="ACCD_DCysDesulf"/>
</dbReference>
<dbReference type="PIRSF" id="PIRSF006278">
    <property type="entry name" value="ACCD_DCysDesulf"/>
    <property type="match status" value="1"/>
</dbReference>
<dbReference type="RefSeq" id="WP_190764382.1">
    <property type="nucleotide sequence ID" value="NZ_JACXLD010000004.1"/>
</dbReference>
<dbReference type="GO" id="GO:0019148">
    <property type="term" value="F:D-cysteine desulfhydrase activity"/>
    <property type="evidence" value="ECO:0007669"/>
    <property type="project" value="TreeGrafter"/>
</dbReference>
<protein>
    <submittedName>
        <fullName evidence="7">Pyridoxal-phosphate dependent enzyme</fullName>
    </submittedName>
</protein>
<dbReference type="PANTHER" id="PTHR43780">
    <property type="entry name" value="1-AMINOCYCLOPROPANE-1-CARBOXYLATE DEAMINASE-RELATED"/>
    <property type="match status" value="1"/>
</dbReference>
<keyword evidence="8" id="KW-1185">Reference proteome</keyword>
<dbReference type="Pfam" id="PF00291">
    <property type="entry name" value="PALP"/>
    <property type="match status" value="1"/>
</dbReference>
<keyword evidence="3 5" id="KW-0663">Pyridoxal phosphate</keyword>
<comment type="cofactor">
    <cofactor evidence="1">
        <name>pyridoxal 5'-phosphate</name>
        <dbReference type="ChEBI" id="CHEBI:597326"/>
    </cofactor>
</comment>
<feature type="modified residue" description="N6-(pyridoxal phosphate)lysine" evidence="5">
    <location>
        <position position="33"/>
    </location>
</feature>
<dbReference type="SUPFAM" id="SSF53686">
    <property type="entry name" value="Tryptophan synthase beta subunit-like PLP-dependent enzymes"/>
    <property type="match status" value="1"/>
</dbReference>
<dbReference type="InterPro" id="IPR001926">
    <property type="entry name" value="TrpB-like_PALP"/>
</dbReference>